<protein>
    <submittedName>
        <fullName evidence="1">Phage head closure protein</fullName>
    </submittedName>
</protein>
<gene>
    <name evidence="1" type="ORF">Q8G35_12515</name>
</gene>
<dbReference type="AlphaFoldDB" id="A0AA90T1N3"/>
<dbReference type="EMBL" id="JAUUTP010000011">
    <property type="protein sequence ID" value="MDP1419234.1"/>
    <property type="molecule type" value="Genomic_DNA"/>
</dbReference>
<dbReference type="Gene3D" id="2.40.10.270">
    <property type="entry name" value="Bacteriophage SPP1 head-tail adaptor protein"/>
    <property type="match status" value="1"/>
</dbReference>
<dbReference type="InterPro" id="IPR008767">
    <property type="entry name" value="Phage_SPP1_head-tail_adaptor"/>
</dbReference>
<name>A0AA90T1N3_9BACI</name>
<dbReference type="Proteomes" id="UP001178277">
    <property type="component" value="Unassembled WGS sequence"/>
</dbReference>
<evidence type="ECO:0000313" key="2">
    <source>
        <dbReference type="Proteomes" id="UP001178277"/>
    </source>
</evidence>
<dbReference type="InterPro" id="IPR038666">
    <property type="entry name" value="SSP1_head-tail_sf"/>
</dbReference>
<organism evidence="1 2">
    <name type="scientific">Peribacillus simplex</name>
    <dbReference type="NCBI Taxonomy" id="1478"/>
    <lineage>
        <taxon>Bacteria</taxon>
        <taxon>Bacillati</taxon>
        <taxon>Bacillota</taxon>
        <taxon>Bacilli</taxon>
        <taxon>Bacillales</taxon>
        <taxon>Bacillaceae</taxon>
        <taxon>Peribacillus</taxon>
    </lineage>
</organism>
<evidence type="ECO:0000313" key="1">
    <source>
        <dbReference type="EMBL" id="MDP1419234.1"/>
    </source>
</evidence>
<dbReference type="NCBIfam" id="TIGR01563">
    <property type="entry name" value="gp16_SPP1"/>
    <property type="match status" value="1"/>
</dbReference>
<sequence length="89" mass="10044">MNEFPHIVTIEKEGNIPDGVGGEYLGWLTFKEASDALVIPTTEGHKVFMEYDEEINSTMRVIHGEKKLRINDVIDQGGQNEILLVLCEK</sequence>
<dbReference type="RefSeq" id="WP_305160518.1">
    <property type="nucleotide sequence ID" value="NZ_JAUUTP010000011.1"/>
</dbReference>
<comment type="caution">
    <text evidence="1">The sequence shown here is derived from an EMBL/GenBank/DDBJ whole genome shotgun (WGS) entry which is preliminary data.</text>
</comment>
<proteinExistence type="predicted"/>
<accession>A0AA90T1N3</accession>
<reference evidence="1" key="1">
    <citation type="submission" date="2023-07" db="EMBL/GenBank/DDBJ databases">
        <title>Murine gut Bacillus species.</title>
        <authorList>
            <person name="Gutman E."/>
            <person name="Hashuel R."/>
            <person name="Litvak Y."/>
        </authorList>
    </citation>
    <scope>NUCLEOTIDE SEQUENCE</scope>
    <source>
        <strain evidence="1">RU283</strain>
    </source>
</reference>